<evidence type="ECO:0000259" key="8">
    <source>
        <dbReference type="Pfam" id="PF00361"/>
    </source>
</evidence>
<feature type="transmembrane region" description="Helical" evidence="7">
    <location>
        <begin position="6"/>
        <end position="27"/>
    </location>
</feature>
<evidence type="ECO:0000256" key="7">
    <source>
        <dbReference type="SAM" id="Phobius"/>
    </source>
</evidence>
<dbReference type="Proteomes" id="UP000007382">
    <property type="component" value="Chromosome"/>
</dbReference>
<dbReference type="AlphaFoldDB" id="I0IQ19"/>
<keyword evidence="10" id="KW-1185">Reference proteome</keyword>
<keyword evidence="3 6" id="KW-0812">Transmembrane</keyword>
<feature type="transmembrane region" description="Helical" evidence="7">
    <location>
        <begin position="212"/>
        <end position="233"/>
    </location>
</feature>
<dbReference type="GO" id="GO:0048039">
    <property type="term" value="F:ubiquinone binding"/>
    <property type="evidence" value="ECO:0007669"/>
    <property type="project" value="TreeGrafter"/>
</dbReference>
<feature type="transmembrane region" description="Helical" evidence="7">
    <location>
        <begin position="334"/>
        <end position="356"/>
    </location>
</feature>
<protein>
    <submittedName>
        <fullName evidence="9">NADH dehydrogenase, subunit M</fullName>
    </submittedName>
</protein>
<feature type="transmembrane region" description="Helical" evidence="7">
    <location>
        <begin position="119"/>
        <end position="137"/>
    </location>
</feature>
<feature type="transmembrane region" description="Helical" evidence="7">
    <location>
        <begin position="454"/>
        <end position="471"/>
    </location>
</feature>
<feature type="transmembrane region" description="Helical" evidence="7">
    <location>
        <begin position="143"/>
        <end position="160"/>
    </location>
</feature>
<feature type="domain" description="NADH:quinone oxidoreductase/Mrp antiporter transmembrane" evidence="8">
    <location>
        <begin position="136"/>
        <end position="421"/>
    </location>
</feature>
<feature type="transmembrane region" description="Helical" evidence="7">
    <location>
        <begin position="39"/>
        <end position="58"/>
    </location>
</feature>
<feature type="transmembrane region" description="Helical" evidence="7">
    <location>
        <begin position="89"/>
        <end position="112"/>
    </location>
</feature>
<dbReference type="InterPro" id="IPR001750">
    <property type="entry name" value="ND/Mrp_TM"/>
</dbReference>
<sequence length="504" mass="55488">MMTFLSIPILTFLIFFPIIGGIFLLPFMKMKDSDTTVKWVAVGITVVEFIASLSLLIGGNPGTFQMQFGEDHLWIPFANIHYTLGIDGISLVLIIMTTLLMPMCIFTSWVGIKKRVTEFMIAILILEGAMIGVFAALDFILFYVFWEAMLIPMFLIIGVWGGPNRIYATIKFFLYTLAGSLFLLLAIISLYFEGGHTFNIVALMGQHYSPIFQDFAFVALFLAFAVKVPMFPFHTWLPDAHVEAPTAGSVILASVMLKMGAYGFIRFSLPMFPKASMFFTGLIFALSLIGIIWGALMALAQEDMKKLIAYSSVSHMGFVTLGIFVFNVQGVEGAILQMINHGVTTGALFLCVGVLYDRTHSRLLSDYGGIAKVMPVFSTMLVIFSLSSLGLPGLNSFVGEFLVLLGTFRANAAVGVIAAIGIILAALYMLYLLSKVVWGKYEPRSWSLPDMNRYEWASLLPLLVIVVWLGVQPNALLSMLHVSVNHLIGQVNTTSPLASLKSGF</sequence>
<evidence type="ECO:0000313" key="9">
    <source>
        <dbReference type="EMBL" id="BAM07368.1"/>
    </source>
</evidence>
<organism evidence="9 10">
    <name type="scientific">Leptospirillum ferrooxidans (strain C2-3)</name>
    <dbReference type="NCBI Taxonomy" id="1162668"/>
    <lineage>
        <taxon>Bacteria</taxon>
        <taxon>Pseudomonadati</taxon>
        <taxon>Nitrospirota</taxon>
        <taxon>Nitrospiria</taxon>
        <taxon>Nitrospirales</taxon>
        <taxon>Nitrospiraceae</taxon>
        <taxon>Leptospirillum</taxon>
    </lineage>
</organism>
<dbReference type="PATRIC" id="fig|1162668.3.peg.2009"/>
<dbReference type="STRING" id="1162668.LFE_1688"/>
<accession>I0IQ19</accession>
<comment type="subcellular location">
    <subcellularLocation>
        <location evidence="1">Endomembrane system</location>
        <topology evidence="1">Multi-pass membrane protein</topology>
    </subcellularLocation>
    <subcellularLocation>
        <location evidence="6">Membrane</location>
        <topology evidence="6">Multi-pass membrane protein</topology>
    </subcellularLocation>
</comment>
<dbReference type="Pfam" id="PF00361">
    <property type="entry name" value="Proton_antipo_M"/>
    <property type="match status" value="1"/>
</dbReference>
<proteinExistence type="inferred from homology"/>
<dbReference type="InterPro" id="IPR003918">
    <property type="entry name" value="NADH_UbQ_OxRdtase"/>
</dbReference>
<dbReference type="NCBIfam" id="TIGR01972">
    <property type="entry name" value="NDH_I_M"/>
    <property type="match status" value="1"/>
</dbReference>
<reference evidence="9 10" key="1">
    <citation type="journal article" date="2012" name="J. Bacteriol.">
        <title>Complete Genome Sequence of Leptospirillum ferrooxidans Strain C2-3, Isolated from a Fresh Volcanic Ash Deposit on the Island of Miyake, Japan.</title>
        <authorList>
            <person name="Fujimura R."/>
            <person name="Sato Y."/>
            <person name="Nishizawa T."/>
            <person name="Oshima K."/>
            <person name="Kim S.-W."/>
            <person name="Hattori M."/>
            <person name="Kamijo T."/>
            <person name="Ohta H."/>
        </authorList>
    </citation>
    <scope>NUCLEOTIDE SEQUENCE [LARGE SCALE GENOMIC DNA]</scope>
    <source>
        <strain evidence="9 10">C2-3</strain>
    </source>
</reference>
<evidence type="ECO:0000313" key="10">
    <source>
        <dbReference type="Proteomes" id="UP000007382"/>
    </source>
</evidence>
<evidence type="ECO:0000256" key="4">
    <source>
        <dbReference type="ARBA" id="ARBA00022989"/>
    </source>
</evidence>
<dbReference type="GO" id="GO:0016020">
    <property type="term" value="C:membrane"/>
    <property type="evidence" value="ECO:0007669"/>
    <property type="project" value="UniProtKB-SubCell"/>
</dbReference>
<dbReference type="GO" id="GO:0003954">
    <property type="term" value="F:NADH dehydrogenase activity"/>
    <property type="evidence" value="ECO:0007669"/>
    <property type="project" value="TreeGrafter"/>
</dbReference>
<reference evidence="10" key="2">
    <citation type="submission" date="2012-03" db="EMBL/GenBank/DDBJ databases">
        <title>The complete genome sequence of the pioneer microbe on fresh volcanic deposit, Leptospirillum ferrooxidans strain C2-3.</title>
        <authorList>
            <person name="Fujimura R."/>
            <person name="Sato Y."/>
            <person name="Nishizawa T."/>
            <person name="Nanba K."/>
            <person name="Oshima K."/>
            <person name="Hattori M."/>
            <person name="Kamijo T."/>
            <person name="Ohta H."/>
        </authorList>
    </citation>
    <scope>NUCLEOTIDE SEQUENCE [LARGE SCALE GENOMIC DNA]</scope>
    <source>
        <strain evidence="10">C2-3</strain>
    </source>
</reference>
<dbReference type="eggNOG" id="COG1008">
    <property type="taxonomic scope" value="Bacteria"/>
</dbReference>
<dbReference type="InterPro" id="IPR010227">
    <property type="entry name" value="NADH_Q_OxRdtase_chainM/4"/>
</dbReference>
<dbReference type="GO" id="GO:0008137">
    <property type="term" value="F:NADH dehydrogenase (ubiquinone) activity"/>
    <property type="evidence" value="ECO:0007669"/>
    <property type="project" value="InterPro"/>
</dbReference>
<keyword evidence="4 7" id="KW-1133">Transmembrane helix</keyword>
<evidence type="ECO:0000256" key="5">
    <source>
        <dbReference type="ARBA" id="ARBA00023136"/>
    </source>
</evidence>
<evidence type="ECO:0000256" key="2">
    <source>
        <dbReference type="ARBA" id="ARBA00009025"/>
    </source>
</evidence>
<feature type="transmembrane region" description="Helical" evidence="7">
    <location>
        <begin position="410"/>
        <end position="433"/>
    </location>
</feature>
<dbReference type="NCBIfam" id="NF004499">
    <property type="entry name" value="PRK05846.1-3"/>
    <property type="match status" value="1"/>
</dbReference>
<keyword evidence="5 7" id="KW-0472">Membrane</keyword>
<dbReference type="GO" id="GO:0015990">
    <property type="term" value="P:electron transport coupled proton transport"/>
    <property type="evidence" value="ECO:0007669"/>
    <property type="project" value="TreeGrafter"/>
</dbReference>
<dbReference type="PRINTS" id="PR01437">
    <property type="entry name" value="NUOXDRDTASE4"/>
</dbReference>
<dbReference type="HOGENOM" id="CLU_007100_4_4_0"/>
<name>I0IQ19_LEPFC</name>
<feature type="transmembrane region" description="Helical" evidence="7">
    <location>
        <begin position="172"/>
        <end position="192"/>
    </location>
</feature>
<dbReference type="EMBL" id="AP012342">
    <property type="protein sequence ID" value="BAM07368.1"/>
    <property type="molecule type" value="Genomic_DNA"/>
</dbReference>
<dbReference type="GO" id="GO:0012505">
    <property type="term" value="C:endomembrane system"/>
    <property type="evidence" value="ECO:0007669"/>
    <property type="project" value="UniProtKB-SubCell"/>
</dbReference>
<comment type="similarity">
    <text evidence="2">Belongs to the complex I subunit 4 family.</text>
</comment>
<feature type="transmembrane region" description="Helical" evidence="7">
    <location>
        <begin position="376"/>
        <end position="398"/>
    </location>
</feature>
<feature type="transmembrane region" description="Helical" evidence="7">
    <location>
        <begin position="307"/>
        <end position="328"/>
    </location>
</feature>
<dbReference type="RefSeq" id="WP_014449853.1">
    <property type="nucleotide sequence ID" value="NC_017094.1"/>
</dbReference>
<dbReference type="KEGG" id="lfc:LFE_1688"/>
<gene>
    <name evidence="9" type="ordered locus">LFE_1688</name>
</gene>
<evidence type="ECO:0000256" key="6">
    <source>
        <dbReference type="RuleBase" id="RU000320"/>
    </source>
</evidence>
<dbReference type="PANTHER" id="PTHR43507:SF1">
    <property type="entry name" value="NADH-UBIQUINONE OXIDOREDUCTASE CHAIN 4"/>
    <property type="match status" value="1"/>
</dbReference>
<evidence type="ECO:0000256" key="3">
    <source>
        <dbReference type="ARBA" id="ARBA00022692"/>
    </source>
</evidence>
<evidence type="ECO:0000256" key="1">
    <source>
        <dbReference type="ARBA" id="ARBA00004127"/>
    </source>
</evidence>
<dbReference type="PANTHER" id="PTHR43507">
    <property type="entry name" value="NADH-UBIQUINONE OXIDOREDUCTASE CHAIN 4"/>
    <property type="match status" value="1"/>
</dbReference>
<feature type="transmembrane region" description="Helical" evidence="7">
    <location>
        <begin position="277"/>
        <end position="300"/>
    </location>
</feature>
<dbReference type="GO" id="GO:0042773">
    <property type="term" value="P:ATP synthesis coupled electron transport"/>
    <property type="evidence" value="ECO:0007669"/>
    <property type="project" value="InterPro"/>
</dbReference>
<feature type="transmembrane region" description="Helical" evidence="7">
    <location>
        <begin position="245"/>
        <end position="265"/>
    </location>
</feature>